<feature type="region of interest" description="Disordered" evidence="1">
    <location>
        <begin position="304"/>
        <end position="338"/>
    </location>
</feature>
<organism evidence="2">
    <name type="scientific">Fagus sylvatica</name>
    <name type="common">Beechnut</name>
    <dbReference type="NCBI Taxonomy" id="28930"/>
    <lineage>
        <taxon>Eukaryota</taxon>
        <taxon>Viridiplantae</taxon>
        <taxon>Streptophyta</taxon>
        <taxon>Embryophyta</taxon>
        <taxon>Tracheophyta</taxon>
        <taxon>Spermatophyta</taxon>
        <taxon>Magnoliopsida</taxon>
        <taxon>eudicotyledons</taxon>
        <taxon>Gunneridae</taxon>
        <taxon>Pentapetalae</taxon>
        <taxon>rosids</taxon>
        <taxon>fabids</taxon>
        <taxon>Fagales</taxon>
        <taxon>Fagaceae</taxon>
        <taxon>Fagus</taxon>
    </lineage>
</organism>
<feature type="region of interest" description="Disordered" evidence="1">
    <location>
        <begin position="413"/>
        <end position="517"/>
    </location>
</feature>
<name>A0A2N9J9Y2_FAGSY</name>
<evidence type="ECO:0000256" key="1">
    <source>
        <dbReference type="SAM" id="MobiDB-lite"/>
    </source>
</evidence>
<feature type="compositionally biased region" description="Polar residues" evidence="1">
    <location>
        <begin position="48"/>
        <end position="63"/>
    </location>
</feature>
<dbReference type="AlphaFoldDB" id="A0A2N9J9Y2"/>
<feature type="compositionally biased region" description="Pro residues" evidence="1">
    <location>
        <begin position="372"/>
        <end position="382"/>
    </location>
</feature>
<feature type="compositionally biased region" description="Polar residues" evidence="1">
    <location>
        <begin position="193"/>
        <end position="202"/>
    </location>
</feature>
<protein>
    <submittedName>
        <fullName evidence="2">Uncharacterized protein</fullName>
    </submittedName>
</protein>
<feature type="compositionally biased region" description="Polar residues" evidence="1">
    <location>
        <begin position="20"/>
        <end position="40"/>
    </location>
</feature>
<feature type="compositionally biased region" description="Basic residues" evidence="1">
    <location>
        <begin position="492"/>
        <end position="509"/>
    </location>
</feature>
<sequence length="599" mass="65479">MNPPVLVTDRSQEDYNVLWDNSGQNHHANNNSDQNHQFNPASPMDDNIYQNHHANNNSYQNHHVNPASPMDNYNNYSGLINWMVQVTHVVLGLVTPQIVEQATPLVVEQVTPLVVEQMTQLLASNSAVNQVLPLPLNPPPVMPIADSNQNLPYLQSEFHLAPQQGVTEEANGIGHGVPMVPQSDQVHYGGSTGTLEIPSSSRPLKRKSIAQTSESYDQSERDTTQITENINPMYNYSGPINLVAQQMIASNSAVNQVPPSPLNPPPVMPIADSNQNLPCNQSEHHHAYAPFAPQQGVTEEANGIDHGVPTVPQSSRPLKRKSVAQTGESYDQSERDTTQITENINPMYNYSGPINSVAQQMIAPNSAVNQVPPSPLNPPPVMPIADSNQNLPCHQSELPHAYAPFAPQQGVTEEANGIGHGVPTVPQSDQVHYGGSTGTLEIPSSSRPLKRKSVAQTGESYDQSERDTTQITENINPAAARMPSNTGSSRSCSRKGKEKVPRPRKKNSTRKGETRLDSLQQACNASQQIDSSTDTALSIPPNPKPTSYSLTCSSCYKVKKNLIQENTILHGDMALDAGISELLEKILREFDRTIKYYLV</sequence>
<gene>
    <name evidence="2" type="ORF">FSB_LOCUS61212</name>
</gene>
<accession>A0A2N9J9Y2</accession>
<feature type="region of interest" description="Disordered" evidence="1">
    <location>
        <begin position="179"/>
        <end position="223"/>
    </location>
</feature>
<proteinExistence type="predicted"/>
<feature type="region of interest" description="Disordered" evidence="1">
    <location>
        <begin position="20"/>
        <end position="66"/>
    </location>
</feature>
<feature type="region of interest" description="Disordered" evidence="1">
    <location>
        <begin position="368"/>
        <end position="395"/>
    </location>
</feature>
<feature type="compositionally biased region" description="Polar residues" evidence="1">
    <location>
        <begin position="438"/>
        <end position="447"/>
    </location>
</feature>
<evidence type="ECO:0000313" key="2">
    <source>
        <dbReference type="EMBL" id="SPD33330.1"/>
    </source>
</evidence>
<reference evidence="2" key="1">
    <citation type="submission" date="2018-02" db="EMBL/GenBank/DDBJ databases">
        <authorList>
            <person name="Cohen D.B."/>
            <person name="Kent A.D."/>
        </authorList>
    </citation>
    <scope>NUCLEOTIDE SEQUENCE</scope>
</reference>
<dbReference type="EMBL" id="OIVN01006448">
    <property type="protein sequence ID" value="SPD33330.1"/>
    <property type="molecule type" value="Genomic_DNA"/>
</dbReference>